<dbReference type="HOGENOM" id="CLU_2605854_0_0_1"/>
<sequence length="85" mass="9136">MIRRRSLCRSTLPLLGHGHGHGTTANQQPTGNGSVLPAPFSVSSPFPHPPHACQLRPLWGGDDTRCASADDSPSWSGSILCRRCY</sequence>
<keyword evidence="3" id="KW-1185">Reference proteome</keyword>
<dbReference type="GeneID" id="19121892"/>
<gene>
    <name evidence="2" type="ORF">COCMIDRAFT_31549</name>
</gene>
<organism evidence="2 3">
    <name type="scientific">Bipolaris oryzae ATCC 44560</name>
    <dbReference type="NCBI Taxonomy" id="930090"/>
    <lineage>
        <taxon>Eukaryota</taxon>
        <taxon>Fungi</taxon>
        <taxon>Dikarya</taxon>
        <taxon>Ascomycota</taxon>
        <taxon>Pezizomycotina</taxon>
        <taxon>Dothideomycetes</taxon>
        <taxon>Pleosporomycetidae</taxon>
        <taxon>Pleosporales</taxon>
        <taxon>Pleosporineae</taxon>
        <taxon>Pleosporaceae</taxon>
        <taxon>Bipolaris</taxon>
    </lineage>
</organism>
<dbReference type="Proteomes" id="UP000054032">
    <property type="component" value="Unassembled WGS sequence"/>
</dbReference>
<dbReference type="EMBL" id="KI963918">
    <property type="protein sequence ID" value="EUC51415.1"/>
    <property type="molecule type" value="Genomic_DNA"/>
</dbReference>
<protein>
    <submittedName>
        <fullName evidence="2">Uncharacterized protein</fullName>
    </submittedName>
</protein>
<dbReference type="KEGG" id="bor:COCMIDRAFT_31549"/>
<feature type="region of interest" description="Disordered" evidence="1">
    <location>
        <begin position="1"/>
        <end position="41"/>
    </location>
</feature>
<dbReference type="RefSeq" id="XP_007682158.1">
    <property type="nucleotide sequence ID" value="XM_007683968.1"/>
</dbReference>
<dbReference type="AlphaFoldDB" id="W6ZMU1"/>
<reference evidence="2 3" key="1">
    <citation type="journal article" date="2013" name="PLoS Genet.">
        <title>Comparative genome structure, secondary metabolite, and effector coding capacity across Cochliobolus pathogens.</title>
        <authorList>
            <person name="Condon B.J."/>
            <person name="Leng Y."/>
            <person name="Wu D."/>
            <person name="Bushley K.E."/>
            <person name="Ohm R.A."/>
            <person name="Otillar R."/>
            <person name="Martin J."/>
            <person name="Schackwitz W."/>
            <person name="Grimwood J."/>
            <person name="MohdZainudin N."/>
            <person name="Xue C."/>
            <person name="Wang R."/>
            <person name="Manning V.A."/>
            <person name="Dhillon B."/>
            <person name="Tu Z.J."/>
            <person name="Steffenson B.J."/>
            <person name="Salamov A."/>
            <person name="Sun H."/>
            <person name="Lowry S."/>
            <person name="LaButti K."/>
            <person name="Han J."/>
            <person name="Copeland A."/>
            <person name="Lindquist E."/>
            <person name="Barry K."/>
            <person name="Schmutz J."/>
            <person name="Baker S.E."/>
            <person name="Ciuffetti L.M."/>
            <person name="Grigoriev I.V."/>
            <person name="Zhong S."/>
            <person name="Turgeon B.G."/>
        </authorList>
    </citation>
    <scope>NUCLEOTIDE SEQUENCE [LARGE SCALE GENOMIC DNA]</scope>
    <source>
        <strain evidence="2 3">ATCC 44560</strain>
    </source>
</reference>
<evidence type="ECO:0000256" key="1">
    <source>
        <dbReference type="SAM" id="MobiDB-lite"/>
    </source>
</evidence>
<evidence type="ECO:0000313" key="2">
    <source>
        <dbReference type="EMBL" id="EUC51415.1"/>
    </source>
</evidence>
<name>W6ZMU1_COCMI</name>
<proteinExistence type="predicted"/>
<dbReference type="OrthoDB" id="10508805at2759"/>
<accession>W6ZMU1</accession>
<evidence type="ECO:0000313" key="3">
    <source>
        <dbReference type="Proteomes" id="UP000054032"/>
    </source>
</evidence>